<protein>
    <recommendedName>
        <fullName evidence="10">Plasma membrane fusion protein PRM1</fullName>
    </recommendedName>
</protein>
<comment type="subcellular location">
    <subcellularLocation>
        <location evidence="2 10">Cell membrane</location>
        <topology evidence="2 10">Multi-pass membrane protein</topology>
    </subcellularLocation>
</comment>
<dbReference type="GO" id="GO:0005886">
    <property type="term" value="C:plasma membrane"/>
    <property type="evidence" value="ECO:0007669"/>
    <property type="project" value="UniProtKB-SubCell"/>
</dbReference>
<evidence type="ECO:0000256" key="3">
    <source>
        <dbReference type="ARBA" id="ARBA00010780"/>
    </source>
</evidence>
<dbReference type="GeneID" id="70250724"/>
<reference evidence="12" key="1">
    <citation type="submission" date="2021-12" db="EMBL/GenBank/DDBJ databases">
        <title>Convergent genome expansion in fungi linked to evolution of root-endophyte symbiosis.</title>
        <authorList>
            <consortium name="DOE Joint Genome Institute"/>
            <person name="Ke Y.-H."/>
            <person name="Bonito G."/>
            <person name="Liao H.-L."/>
            <person name="Looney B."/>
            <person name="Rojas-Flechas A."/>
            <person name="Nash J."/>
            <person name="Hameed K."/>
            <person name="Schadt C."/>
            <person name="Martin F."/>
            <person name="Crous P.W."/>
            <person name="Miettinen O."/>
            <person name="Magnuson J.K."/>
            <person name="Labbe J."/>
            <person name="Jacobson D."/>
            <person name="Doktycz M.J."/>
            <person name="Veneault-Fourrey C."/>
            <person name="Kuo A."/>
            <person name="Mondo S."/>
            <person name="Calhoun S."/>
            <person name="Riley R."/>
            <person name="Ohm R."/>
            <person name="LaButti K."/>
            <person name="Andreopoulos B."/>
            <person name="Pangilinan J."/>
            <person name="Nolan M."/>
            <person name="Tritt A."/>
            <person name="Clum A."/>
            <person name="Lipzen A."/>
            <person name="Daum C."/>
            <person name="Barry K."/>
            <person name="Grigoriev I.V."/>
            <person name="Vilgalys R."/>
        </authorList>
    </citation>
    <scope>NUCLEOTIDE SEQUENCE</scope>
    <source>
        <strain evidence="12">PMI_201</strain>
    </source>
</reference>
<dbReference type="GO" id="GO:0032220">
    <property type="term" value="P:plasma membrane fusion involved in cytogamy"/>
    <property type="evidence" value="ECO:0007669"/>
    <property type="project" value="TreeGrafter"/>
</dbReference>
<evidence type="ECO:0000256" key="7">
    <source>
        <dbReference type="ARBA" id="ARBA00022989"/>
    </source>
</evidence>
<evidence type="ECO:0000256" key="6">
    <source>
        <dbReference type="ARBA" id="ARBA00022971"/>
    </source>
</evidence>
<feature type="transmembrane region" description="Helical" evidence="10">
    <location>
        <begin position="604"/>
        <end position="624"/>
    </location>
</feature>
<dbReference type="PANTHER" id="PTHR31030:SF1">
    <property type="entry name" value="PLASMA MEMBRANE FUSION PROTEIN PRM1"/>
    <property type="match status" value="1"/>
</dbReference>
<keyword evidence="5 10" id="KW-0812">Transmembrane</keyword>
<evidence type="ECO:0000256" key="11">
    <source>
        <dbReference type="SAM" id="MobiDB-lite"/>
    </source>
</evidence>
<keyword evidence="8 10" id="KW-0472">Membrane</keyword>
<comment type="similarity">
    <text evidence="3 10">Belongs to the PRM1 family.</text>
</comment>
<organism evidence="12 13">
    <name type="scientific">Talaromyces proteolyticus</name>
    <dbReference type="NCBI Taxonomy" id="1131652"/>
    <lineage>
        <taxon>Eukaryota</taxon>
        <taxon>Fungi</taxon>
        <taxon>Dikarya</taxon>
        <taxon>Ascomycota</taxon>
        <taxon>Pezizomycotina</taxon>
        <taxon>Eurotiomycetes</taxon>
        <taxon>Eurotiomycetidae</taxon>
        <taxon>Eurotiales</taxon>
        <taxon>Trichocomaceae</taxon>
        <taxon>Talaromyces</taxon>
        <taxon>Talaromyces sect. Bacilispori</taxon>
    </lineage>
</organism>
<keyword evidence="13" id="KW-1185">Reference proteome</keyword>
<feature type="compositionally biased region" description="Polar residues" evidence="11">
    <location>
        <begin position="674"/>
        <end position="688"/>
    </location>
</feature>
<dbReference type="Proteomes" id="UP001201262">
    <property type="component" value="Unassembled WGS sequence"/>
</dbReference>
<keyword evidence="9" id="KW-0325">Glycoprotein</keyword>
<evidence type="ECO:0000256" key="8">
    <source>
        <dbReference type="ARBA" id="ARBA00023136"/>
    </source>
</evidence>
<accession>A0AAD4Q0U9</accession>
<feature type="transmembrane region" description="Helical" evidence="10">
    <location>
        <begin position="324"/>
        <end position="346"/>
    </location>
</feature>
<comment type="caution">
    <text evidence="12">The sequence shown here is derived from an EMBL/GenBank/DDBJ whole genome shotgun (WGS) entry which is preliminary data.</text>
</comment>
<feature type="transmembrane region" description="Helical" evidence="10">
    <location>
        <begin position="47"/>
        <end position="65"/>
    </location>
</feature>
<sequence>MRILGRTIFPMLPPYNDQEAPPYTDPDKATPYLGIKARLSQVWINRWTILIMLVLVRVLMAITSLEGDMGDAKTKALSACNSVQSMGSTMASLPHYMSKGVNELTSDGITKAVNGLVEVLGLMISGVEGLVLFYINFLVQTYLCLFTLVARGAAEMALTVASDVTSWLNKTLPSIENDISSAMQTAETGLSKLNDSINSIKKDCNNFITKGLCDDIPSIPTISLENEINEIKSLTLPSSITDDINKVKNEIPTFDDVKNKTTEAIQWPFEQLKGLVKDNLGNYTFNNSEFPVPEKQSLDFCGKNDGIDDFFTGLADTLALARKVAIGVLTVIAALVCVPMAFIELWRWRTTKKRAEMVRTVHDSLDVVYLISRPHTSSLGLKAARLFSNSRSQILVRWVFAYALSVPALVMLSLGLAGLFSSLCQYILLKSVEKEVPELTAQVSQFADKVVSALTNASEEWALGTNQVINSTNTKINHNVFGWVNTSTTALNKTLNTFLDLSNQAINDTFGKTPLYDAVKGIFDCVVEMKVLNVEKGLTWASDHAYVTLPRVPNDTFSTGAAASINSGDSFLSDPGSTTSNEITEVVSKVIDKLKDAINTEAKIAGVLVLLWVLILLMGILRALSLSCMRRRVRGEGGGQPAVPGALDRVEPPIAMSGGAASAPNGFEYEHNQTPHGGTYASQDTNRSAPLGQEDPFQQAEYEYQDQKIGFAGERDYSSAVHPTNSSDMHTRKSSYVEFGGDEKHA</sequence>
<keyword evidence="4 10" id="KW-1003">Cell membrane</keyword>
<feature type="region of interest" description="Disordered" evidence="11">
    <location>
        <begin position="654"/>
        <end position="700"/>
    </location>
</feature>
<dbReference type="GO" id="GO:0043332">
    <property type="term" value="C:mating projection tip"/>
    <property type="evidence" value="ECO:0007669"/>
    <property type="project" value="UniProtKB-UniRule"/>
</dbReference>
<comment type="function">
    <text evidence="1 10">Involved in cell fusion during mating by stabilizing the plasma membrane fusion event.</text>
</comment>
<name>A0AAD4Q0U9_9EURO</name>
<comment type="caution">
    <text evidence="10">Lacks conserved residue(s) required for the propagation of feature annotation.</text>
</comment>
<evidence type="ECO:0000313" key="13">
    <source>
        <dbReference type="Proteomes" id="UP001201262"/>
    </source>
</evidence>
<evidence type="ECO:0000256" key="1">
    <source>
        <dbReference type="ARBA" id="ARBA00002512"/>
    </source>
</evidence>
<proteinExistence type="inferred from homology"/>
<evidence type="ECO:0000313" key="12">
    <source>
        <dbReference type="EMBL" id="KAH8697666.1"/>
    </source>
</evidence>
<evidence type="ECO:0000256" key="10">
    <source>
        <dbReference type="RuleBase" id="RU366035"/>
    </source>
</evidence>
<gene>
    <name evidence="12" type="ORF">BGW36DRAFT_427620</name>
</gene>
<keyword evidence="6 10" id="KW-0184">Conjugation</keyword>
<dbReference type="RefSeq" id="XP_046072367.1">
    <property type="nucleotide sequence ID" value="XM_046220437.1"/>
</dbReference>
<dbReference type="InterPro" id="IPR026777">
    <property type="entry name" value="PRM1"/>
</dbReference>
<evidence type="ECO:0000256" key="9">
    <source>
        <dbReference type="ARBA" id="ARBA00023180"/>
    </source>
</evidence>
<dbReference type="EMBL" id="JAJTJA010000006">
    <property type="protein sequence ID" value="KAH8697666.1"/>
    <property type="molecule type" value="Genomic_DNA"/>
</dbReference>
<feature type="transmembrane region" description="Helical" evidence="10">
    <location>
        <begin position="395"/>
        <end position="420"/>
    </location>
</feature>
<dbReference type="PANTHER" id="PTHR31030">
    <property type="entry name" value="PLASMA MEMBRANE FUSION PROTEIN PRM1"/>
    <property type="match status" value="1"/>
</dbReference>
<feature type="region of interest" description="Disordered" evidence="11">
    <location>
        <begin position="717"/>
        <end position="746"/>
    </location>
</feature>
<evidence type="ECO:0000256" key="4">
    <source>
        <dbReference type="ARBA" id="ARBA00022475"/>
    </source>
</evidence>
<evidence type="ECO:0000256" key="5">
    <source>
        <dbReference type="ARBA" id="ARBA00022692"/>
    </source>
</evidence>
<dbReference type="AlphaFoldDB" id="A0AAD4Q0U9"/>
<evidence type="ECO:0000256" key="2">
    <source>
        <dbReference type="ARBA" id="ARBA00004651"/>
    </source>
</evidence>
<keyword evidence="7 10" id="KW-1133">Transmembrane helix</keyword>